<dbReference type="EMBL" id="JAKIKT010000003">
    <property type="protein sequence ID" value="MCL2914060.1"/>
    <property type="molecule type" value="Genomic_DNA"/>
</dbReference>
<evidence type="ECO:0000256" key="3">
    <source>
        <dbReference type="ARBA" id="ARBA00023002"/>
    </source>
</evidence>
<accession>A0ABT0N7C3</accession>
<dbReference type="InterPro" id="IPR029479">
    <property type="entry name" value="Nitroreductase"/>
</dbReference>
<reference evidence="5 6" key="1">
    <citation type="submission" date="2022-01" db="EMBL/GenBank/DDBJ databases">
        <title>Whole genome-based taxonomy of the Shewanellaceae.</title>
        <authorList>
            <person name="Martin-Rodriguez A.J."/>
        </authorList>
    </citation>
    <scope>NUCLEOTIDE SEQUENCE [LARGE SCALE GENOMIC DNA]</scope>
    <source>
        <strain evidence="5 6">DSM 21332</strain>
    </source>
</reference>
<evidence type="ECO:0000256" key="2">
    <source>
        <dbReference type="ARBA" id="ARBA00022643"/>
    </source>
</evidence>
<dbReference type="NCBIfam" id="TIGR02476">
    <property type="entry name" value="BluB"/>
    <property type="match status" value="1"/>
</dbReference>
<dbReference type="InterPro" id="IPR000415">
    <property type="entry name" value="Nitroreductase-like"/>
</dbReference>
<evidence type="ECO:0000313" key="5">
    <source>
        <dbReference type="EMBL" id="MCL2914060.1"/>
    </source>
</evidence>
<keyword evidence="2" id="KW-0288">FMN</keyword>
<dbReference type="RefSeq" id="WP_249248792.1">
    <property type="nucleotide sequence ID" value="NZ_JAKIKT010000003.1"/>
</dbReference>
<dbReference type="GO" id="GO:0102919">
    <property type="term" value="F:5,6-dimethylbenzimidazole synthase activity"/>
    <property type="evidence" value="ECO:0007669"/>
    <property type="project" value="UniProtKB-EC"/>
</dbReference>
<evidence type="ECO:0000259" key="4">
    <source>
        <dbReference type="Pfam" id="PF00881"/>
    </source>
</evidence>
<dbReference type="Gene3D" id="3.40.109.10">
    <property type="entry name" value="NADH Oxidase"/>
    <property type="match status" value="1"/>
</dbReference>
<keyword evidence="3 5" id="KW-0560">Oxidoreductase</keyword>
<feature type="domain" description="Nitroreductase" evidence="4">
    <location>
        <begin position="18"/>
        <end position="183"/>
    </location>
</feature>
<evidence type="ECO:0000256" key="1">
    <source>
        <dbReference type="ARBA" id="ARBA00022630"/>
    </source>
</evidence>
<keyword evidence="6" id="KW-1185">Reference proteome</keyword>
<dbReference type="PANTHER" id="PTHR23026:SF90">
    <property type="entry name" value="IODOTYROSINE DEIODINASE 1"/>
    <property type="match status" value="1"/>
</dbReference>
<dbReference type="InterPro" id="IPR050627">
    <property type="entry name" value="Nitroreductase/BluB"/>
</dbReference>
<sequence>MNKTFTQAEQASLEEVMRHRRDVRGNNFLSDDISDDKLQKILEAAAYAPSVGFSQPWEFVVIRNPEIKKSIYNNFVEENEAAKTQFEGERSDAYQRLKLEGILEAPVNIAVFYQSSDSPVLGQTSMPEVGEYSVVCAIQNMWLMSRALDIGIGWVSILDPEYVKTQLNAPKGHKLIAYLCLGYVKEFYTGPELERLNWAKKKRLESAIFVDKYSGDSEA</sequence>
<dbReference type="EC" id="1.13.11.79" evidence="5"/>
<dbReference type="InterPro" id="IPR012825">
    <property type="entry name" value="BluB"/>
</dbReference>
<evidence type="ECO:0000313" key="6">
    <source>
        <dbReference type="Proteomes" id="UP001202831"/>
    </source>
</evidence>
<dbReference type="PANTHER" id="PTHR23026">
    <property type="entry name" value="NADPH NITROREDUCTASE"/>
    <property type="match status" value="1"/>
</dbReference>
<keyword evidence="1" id="KW-0285">Flavoprotein</keyword>
<organism evidence="5 6">
    <name type="scientific">Shewanella corallii</name>
    <dbReference type="NCBI Taxonomy" id="560080"/>
    <lineage>
        <taxon>Bacteria</taxon>
        <taxon>Pseudomonadati</taxon>
        <taxon>Pseudomonadota</taxon>
        <taxon>Gammaproteobacteria</taxon>
        <taxon>Alteromonadales</taxon>
        <taxon>Shewanellaceae</taxon>
        <taxon>Shewanella</taxon>
    </lineage>
</organism>
<dbReference type="Pfam" id="PF00881">
    <property type="entry name" value="Nitroreductase"/>
    <property type="match status" value="1"/>
</dbReference>
<name>A0ABT0N7C3_9GAMM</name>
<comment type="caution">
    <text evidence="5">The sequence shown here is derived from an EMBL/GenBank/DDBJ whole genome shotgun (WGS) entry which is preliminary data.</text>
</comment>
<protein>
    <submittedName>
        <fullName evidence="5">5,6-dimethylbenzimidazole synthase</fullName>
        <ecNumber evidence="5">1.13.11.79</ecNumber>
    </submittedName>
</protein>
<proteinExistence type="predicted"/>
<dbReference type="Proteomes" id="UP001202831">
    <property type="component" value="Unassembled WGS sequence"/>
</dbReference>
<gene>
    <name evidence="5" type="primary">bluB</name>
    <name evidence="5" type="ORF">L2725_09690</name>
</gene>
<dbReference type="SUPFAM" id="SSF55469">
    <property type="entry name" value="FMN-dependent nitroreductase-like"/>
    <property type="match status" value="1"/>
</dbReference>